<dbReference type="STRING" id="1479485.DA73_0202425"/>
<evidence type="ECO:0000313" key="2">
    <source>
        <dbReference type="EMBL" id="KIE13567.1"/>
    </source>
</evidence>
<dbReference type="RefSeq" id="WP_038080494.1">
    <property type="nucleotide sequence ID" value="NZ_JHEG04000001.1"/>
</dbReference>
<protein>
    <submittedName>
        <fullName evidence="2">Uncharacterized protein</fullName>
    </submittedName>
</protein>
<evidence type="ECO:0000313" key="1">
    <source>
        <dbReference type="EMBL" id="KAF3884036.1"/>
    </source>
</evidence>
<dbReference type="Proteomes" id="UP000029738">
    <property type="component" value="Unassembled WGS sequence"/>
</dbReference>
<reference evidence="1" key="2">
    <citation type="submission" date="2019-11" db="EMBL/GenBank/DDBJ databases">
        <title>Improved Assembly of Tolypothrix boutellei genome.</title>
        <authorList>
            <person name="Sarangi A.N."/>
            <person name="Mukherjee M."/>
            <person name="Ghosh S."/>
            <person name="Singh D."/>
            <person name="Das A."/>
            <person name="Kant S."/>
            <person name="Prusty A."/>
            <person name="Tripathy S."/>
        </authorList>
    </citation>
    <scope>NUCLEOTIDE SEQUENCE</scope>
    <source>
        <strain evidence="1">VB521301</strain>
    </source>
</reference>
<gene>
    <name evidence="2" type="ORF">DA73_0202425</name>
    <name evidence="1" type="ORF">DA73_0400001025</name>
</gene>
<comment type="caution">
    <text evidence="2">The sequence shown here is derived from an EMBL/GenBank/DDBJ whole genome shotgun (WGS) entry which is preliminary data.</text>
</comment>
<reference evidence="2" key="1">
    <citation type="journal article" date="2015" name="Genome Announc.">
        <title>Draft Genome Sequence of Tolypothrix boutellei Strain VB521301.</title>
        <authorList>
            <person name="Chandrababunaidu M.M."/>
            <person name="Singh D."/>
            <person name="Sen D."/>
            <person name="Bhan S."/>
            <person name="Das S."/>
            <person name="Gupta A."/>
            <person name="Adhikary S.P."/>
            <person name="Tripathy S."/>
        </authorList>
    </citation>
    <scope>NUCLEOTIDE SEQUENCE</scope>
    <source>
        <strain evidence="2">VB521301</strain>
    </source>
</reference>
<sequence>MESSTLVTSQTTNSKINIVLETREDGSAIASILELPQYRVEATNREQALAILKDLVAQHKNKIEVITMEIQLPQAEQSERPWMKFAGVFKDDPDFDTVQQYIQEYRQELDAALNIEDFNLERDAS</sequence>
<dbReference type="EMBL" id="JHEG04000001">
    <property type="protein sequence ID" value="KAF3884036.1"/>
    <property type="molecule type" value="Genomic_DNA"/>
</dbReference>
<proteinExistence type="predicted"/>
<organism evidence="2">
    <name type="scientific">Tolypothrix bouteillei VB521301</name>
    <dbReference type="NCBI Taxonomy" id="1479485"/>
    <lineage>
        <taxon>Bacteria</taxon>
        <taxon>Bacillati</taxon>
        <taxon>Cyanobacteriota</taxon>
        <taxon>Cyanophyceae</taxon>
        <taxon>Nostocales</taxon>
        <taxon>Tolypothrichaceae</taxon>
        <taxon>Tolypothrix</taxon>
    </lineage>
</organism>
<accession>A0A0C1NFE4</accession>
<evidence type="ECO:0000313" key="3">
    <source>
        <dbReference type="Proteomes" id="UP000029738"/>
    </source>
</evidence>
<keyword evidence="3" id="KW-1185">Reference proteome</keyword>
<dbReference type="EMBL" id="JHEG02000012">
    <property type="protein sequence ID" value="KIE13567.1"/>
    <property type="molecule type" value="Genomic_DNA"/>
</dbReference>
<name>A0A0C1NFE4_9CYAN</name>
<dbReference type="AlphaFoldDB" id="A0A0C1NFE4"/>